<accession>A0A371P7D0</accession>
<proteinExistence type="predicted"/>
<evidence type="ECO:0000313" key="2">
    <source>
        <dbReference type="EMBL" id="REK71853.1"/>
    </source>
</evidence>
<feature type="region of interest" description="Disordered" evidence="1">
    <location>
        <begin position="127"/>
        <end position="176"/>
    </location>
</feature>
<dbReference type="Proteomes" id="UP000261905">
    <property type="component" value="Unassembled WGS sequence"/>
</dbReference>
<evidence type="ECO:0000313" key="3">
    <source>
        <dbReference type="Proteomes" id="UP000261905"/>
    </source>
</evidence>
<feature type="region of interest" description="Disordered" evidence="1">
    <location>
        <begin position="50"/>
        <end position="105"/>
    </location>
</feature>
<name>A0A371P7D0_9BACL</name>
<protein>
    <submittedName>
        <fullName evidence="2">Uncharacterized protein</fullName>
    </submittedName>
</protein>
<reference evidence="2 3" key="1">
    <citation type="submission" date="2018-08" db="EMBL/GenBank/DDBJ databases">
        <title>Paenibacillus sp. M4BSY-1, whole genome shotgun sequence.</title>
        <authorList>
            <person name="Tuo L."/>
        </authorList>
    </citation>
    <scope>NUCLEOTIDE SEQUENCE [LARGE SCALE GENOMIC DNA]</scope>
    <source>
        <strain evidence="2 3">M4BSY-1</strain>
    </source>
</reference>
<dbReference type="RefSeq" id="WP_116048143.1">
    <property type="nucleotide sequence ID" value="NZ_QUBQ01000004.1"/>
</dbReference>
<evidence type="ECO:0000256" key="1">
    <source>
        <dbReference type="SAM" id="MobiDB-lite"/>
    </source>
</evidence>
<dbReference type="OrthoDB" id="2663902at2"/>
<gene>
    <name evidence="2" type="ORF">DX130_19270</name>
</gene>
<keyword evidence="3" id="KW-1185">Reference proteome</keyword>
<dbReference type="EMBL" id="QUBQ01000004">
    <property type="protein sequence ID" value="REK71853.1"/>
    <property type="molecule type" value="Genomic_DNA"/>
</dbReference>
<sequence length="176" mass="18349">MGKEKDELVIMLRKGQQHYVSKTPLKGVDRVVFVYNGQFTNAPNTTQIANGAGRSGTAGNNGAINSPDAFQQQSVGAGGIAKNKGLKKGSKHKNKTASRKHHQDKEVIIVINEQVVELSSGQELASATQVAGGAGGFSAAGTNSAIDSPRTKQQHAVGGGSGSLGENELISKRKKK</sequence>
<dbReference type="AlphaFoldDB" id="A0A371P7D0"/>
<organism evidence="2 3">
    <name type="scientific">Paenibacillus paeoniae</name>
    <dbReference type="NCBI Taxonomy" id="2292705"/>
    <lineage>
        <taxon>Bacteria</taxon>
        <taxon>Bacillati</taxon>
        <taxon>Bacillota</taxon>
        <taxon>Bacilli</taxon>
        <taxon>Bacillales</taxon>
        <taxon>Paenibacillaceae</taxon>
        <taxon>Paenibacillus</taxon>
    </lineage>
</organism>
<feature type="compositionally biased region" description="Polar residues" evidence="1">
    <location>
        <begin position="57"/>
        <end position="75"/>
    </location>
</feature>
<comment type="caution">
    <text evidence="2">The sequence shown here is derived from an EMBL/GenBank/DDBJ whole genome shotgun (WGS) entry which is preliminary data.</text>
</comment>
<feature type="compositionally biased region" description="Basic residues" evidence="1">
    <location>
        <begin position="84"/>
        <end position="102"/>
    </location>
</feature>